<protein>
    <submittedName>
        <fullName evidence="10">Branched-chain amino acid ABC-type transport system, permease component</fullName>
    </submittedName>
</protein>
<keyword evidence="2" id="KW-0813">Transport</keyword>
<feature type="transmembrane region" description="Helical" evidence="9">
    <location>
        <begin position="239"/>
        <end position="257"/>
    </location>
</feature>
<accession>A0A451A1L7</accession>
<sequence length="287" mass="30630">MDTMLVGALVSGSIYALISLGFALAFRISGVFNLAHGIQLIFAAYANYWLSDSVGLSPLFSVPIAVVATAMLGYLIEARAIPVAKRAGISKVDLLILSWLLLIAVQNVLGIVFSNESIYLGRSDVATGISLWEASVMPLQIATFCVAICLGGTTMWFIFRSRSGHSVMAVGDDLRLAMIFGLGVNRILTVNAIFSATLTAAAGVMLSYQERIDPGLGFRFSIIAIVATLIGYRLGPGGAIFGGFLLAFLEAIVLYLVDPGLRNGAVYLCLFITGILAYRRVEIPHDP</sequence>
<reference evidence="10" key="1">
    <citation type="submission" date="2019-02" db="EMBL/GenBank/DDBJ databases">
        <authorList>
            <person name="Gruber-Vodicka R. H."/>
            <person name="Seah K. B. B."/>
        </authorList>
    </citation>
    <scope>NUCLEOTIDE SEQUENCE</scope>
    <source>
        <strain evidence="10">BECK_BZ126</strain>
    </source>
</reference>
<dbReference type="Pfam" id="PF02653">
    <property type="entry name" value="BPD_transp_2"/>
    <property type="match status" value="1"/>
</dbReference>
<feature type="transmembrane region" description="Helical" evidence="9">
    <location>
        <begin position="263"/>
        <end position="281"/>
    </location>
</feature>
<keyword evidence="6 9" id="KW-1133">Transmembrane helix</keyword>
<keyword evidence="4 9" id="KW-0812">Transmembrane</keyword>
<evidence type="ECO:0000256" key="9">
    <source>
        <dbReference type="SAM" id="Phobius"/>
    </source>
</evidence>
<feature type="transmembrane region" description="Helical" evidence="9">
    <location>
        <begin position="139"/>
        <end position="159"/>
    </location>
</feature>
<comment type="subcellular location">
    <subcellularLocation>
        <location evidence="1">Cell inner membrane</location>
        <topology evidence="1">Multi-pass membrane protein</topology>
    </subcellularLocation>
</comment>
<feature type="transmembrane region" description="Helical" evidence="9">
    <location>
        <begin position="6"/>
        <end position="26"/>
    </location>
</feature>
<dbReference type="GO" id="GO:0006865">
    <property type="term" value="P:amino acid transport"/>
    <property type="evidence" value="ECO:0007669"/>
    <property type="project" value="UniProtKB-KW"/>
</dbReference>
<name>A0A451A1L7_9GAMM</name>
<organism evidence="10">
    <name type="scientific">Candidatus Kentrum sp. TC</name>
    <dbReference type="NCBI Taxonomy" id="2126339"/>
    <lineage>
        <taxon>Bacteria</taxon>
        <taxon>Pseudomonadati</taxon>
        <taxon>Pseudomonadota</taxon>
        <taxon>Gammaproteobacteria</taxon>
        <taxon>Candidatus Kentrum</taxon>
    </lineage>
</organism>
<evidence type="ECO:0000256" key="3">
    <source>
        <dbReference type="ARBA" id="ARBA00022475"/>
    </source>
</evidence>
<comment type="similarity">
    <text evidence="8">Belongs to the binding-protein-dependent transport system permease family. LivHM subfamily.</text>
</comment>
<feature type="transmembrane region" description="Helical" evidence="9">
    <location>
        <begin position="31"/>
        <end position="50"/>
    </location>
</feature>
<evidence type="ECO:0000256" key="8">
    <source>
        <dbReference type="ARBA" id="ARBA00037998"/>
    </source>
</evidence>
<dbReference type="AlphaFoldDB" id="A0A451A1L7"/>
<gene>
    <name evidence="10" type="ORF">BECKTC1821F_GA0114240_103831</name>
</gene>
<dbReference type="CDD" id="cd06582">
    <property type="entry name" value="TM_PBP1_LivH_like"/>
    <property type="match status" value="1"/>
</dbReference>
<evidence type="ECO:0000256" key="2">
    <source>
        <dbReference type="ARBA" id="ARBA00022448"/>
    </source>
</evidence>
<keyword evidence="3" id="KW-1003">Cell membrane</keyword>
<evidence type="ECO:0000256" key="1">
    <source>
        <dbReference type="ARBA" id="ARBA00004429"/>
    </source>
</evidence>
<keyword evidence="7 9" id="KW-0472">Membrane</keyword>
<feature type="transmembrane region" description="Helical" evidence="9">
    <location>
        <begin position="96"/>
        <end position="119"/>
    </location>
</feature>
<evidence type="ECO:0000256" key="5">
    <source>
        <dbReference type="ARBA" id="ARBA00022970"/>
    </source>
</evidence>
<evidence type="ECO:0000313" key="10">
    <source>
        <dbReference type="EMBL" id="VFK59926.1"/>
    </source>
</evidence>
<dbReference type="EMBL" id="CAADFW010000038">
    <property type="protein sequence ID" value="VFK59926.1"/>
    <property type="molecule type" value="Genomic_DNA"/>
</dbReference>
<proteinExistence type="inferred from homology"/>
<dbReference type="GO" id="GO:0022857">
    <property type="term" value="F:transmembrane transporter activity"/>
    <property type="evidence" value="ECO:0007669"/>
    <property type="project" value="InterPro"/>
</dbReference>
<dbReference type="InterPro" id="IPR052157">
    <property type="entry name" value="BCAA_transport_permease"/>
</dbReference>
<keyword evidence="5" id="KW-0029">Amino-acid transport</keyword>
<dbReference type="InterPro" id="IPR001851">
    <property type="entry name" value="ABC_transp_permease"/>
</dbReference>
<dbReference type="GO" id="GO:0005886">
    <property type="term" value="C:plasma membrane"/>
    <property type="evidence" value="ECO:0007669"/>
    <property type="project" value="UniProtKB-SubCell"/>
</dbReference>
<feature type="transmembrane region" description="Helical" evidence="9">
    <location>
        <begin position="179"/>
        <end position="204"/>
    </location>
</feature>
<evidence type="ECO:0000256" key="6">
    <source>
        <dbReference type="ARBA" id="ARBA00022989"/>
    </source>
</evidence>
<feature type="transmembrane region" description="Helical" evidence="9">
    <location>
        <begin position="56"/>
        <end position="76"/>
    </location>
</feature>
<dbReference type="PANTHER" id="PTHR11795:SF445">
    <property type="entry name" value="AMINO ACID ABC TRANSPORTER PERMEASE PROTEIN"/>
    <property type="match status" value="1"/>
</dbReference>
<dbReference type="PANTHER" id="PTHR11795">
    <property type="entry name" value="BRANCHED-CHAIN AMINO ACID TRANSPORT SYSTEM PERMEASE PROTEIN LIVH"/>
    <property type="match status" value="1"/>
</dbReference>
<evidence type="ECO:0000256" key="7">
    <source>
        <dbReference type="ARBA" id="ARBA00023136"/>
    </source>
</evidence>
<evidence type="ECO:0000256" key="4">
    <source>
        <dbReference type="ARBA" id="ARBA00022692"/>
    </source>
</evidence>